<evidence type="ECO:0000256" key="1">
    <source>
        <dbReference type="ARBA" id="ARBA00004370"/>
    </source>
</evidence>
<feature type="domain" description="Fatty acid hydroxylase" evidence="6">
    <location>
        <begin position="198"/>
        <end position="331"/>
    </location>
</feature>
<feature type="transmembrane region" description="Helical" evidence="5">
    <location>
        <begin position="258"/>
        <end position="281"/>
    </location>
</feature>
<feature type="transmembrane region" description="Helical" evidence="5">
    <location>
        <begin position="151"/>
        <end position="168"/>
    </location>
</feature>
<accession>A0ABW1PL26</accession>
<feature type="transmembrane region" description="Helical" evidence="5">
    <location>
        <begin position="53"/>
        <end position="73"/>
    </location>
</feature>
<keyword evidence="7" id="KW-0560">Oxidoreductase</keyword>
<feature type="transmembrane region" description="Helical" evidence="5">
    <location>
        <begin position="80"/>
        <end position="97"/>
    </location>
</feature>
<reference evidence="8" key="1">
    <citation type="journal article" date="2019" name="Int. J. Syst. Evol. Microbiol.">
        <title>The Global Catalogue of Microorganisms (GCM) 10K type strain sequencing project: providing services to taxonomists for standard genome sequencing and annotation.</title>
        <authorList>
            <consortium name="The Broad Institute Genomics Platform"/>
            <consortium name="The Broad Institute Genome Sequencing Center for Infectious Disease"/>
            <person name="Wu L."/>
            <person name="Ma J."/>
        </authorList>
    </citation>
    <scope>NUCLEOTIDE SEQUENCE [LARGE SCALE GENOMIC DNA]</scope>
    <source>
        <strain evidence="8">CCUG 49679</strain>
    </source>
</reference>
<dbReference type="InterPro" id="IPR050307">
    <property type="entry name" value="Sterol_Desaturase_Related"/>
</dbReference>
<protein>
    <submittedName>
        <fullName evidence="7">Sterol desaturase family protein</fullName>
        <ecNumber evidence="7">1.-.-.-</ecNumber>
    </submittedName>
</protein>
<evidence type="ECO:0000259" key="6">
    <source>
        <dbReference type="Pfam" id="PF04116"/>
    </source>
</evidence>
<evidence type="ECO:0000256" key="4">
    <source>
        <dbReference type="ARBA" id="ARBA00023136"/>
    </source>
</evidence>
<evidence type="ECO:0000313" key="8">
    <source>
        <dbReference type="Proteomes" id="UP001596287"/>
    </source>
</evidence>
<name>A0ABW1PL26_9FLAO</name>
<dbReference type="PANTHER" id="PTHR11863">
    <property type="entry name" value="STEROL DESATURASE"/>
    <property type="match status" value="1"/>
</dbReference>
<dbReference type="RefSeq" id="WP_379790992.1">
    <property type="nucleotide sequence ID" value="NZ_JBHSQB010000005.1"/>
</dbReference>
<evidence type="ECO:0000256" key="2">
    <source>
        <dbReference type="ARBA" id="ARBA00022692"/>
    </source>
</evidence>
<dbReference type="EC" id="1.-.-.-" evidence="7"/>
<feature type="transmembrane region" description="Helical" evidence="5">
    <location>
        <begin position="12"/>
        <end position="33"/>
    </location>
</feature>
<dbReference type="Proteomes" id="UP001596287">
    <property type="component" value="Unassembled WGS sequence"/>
</dbReference>
<organism evidence="7 8">
    <name type="scientific">Flavobacterium qiangtangense</name>
    <dbReference type="NCBI Taxonomy" id="1442595"/>
    <lineage>
        <taxon>Bacteria</taxon>
        <taxon>Pseudomonadati</taxon>
        <taxon>Bacteroidota</taxon>
        <taxon>Flavobacteriia</taxon>
        <taxon>Flavobacteriales</taxon>
        <taxon>Flavobacteriaceae</taxon>
        <taxon>Flavobacterium</taxon>
    </lineage>
</organism>
<gene>
    <name evidence="7" type="ORF">ACFPVY_05635</name>
</gene>
<comment type="caution">
    <text evidence="7">The sequence shown here is derived from an EMBL/GenBank/DDBJ whole genome shotgun (WGS) entry which is preliminary data.</text>
</comment>
<comment type="subcellular location">
    <subcellularLocation>
        <location evidence="1">Membrane</location>
    </subcellularLocation>
</comment>
<sequence>METKQTVKFGEGKISGIISIFLGLMSFLGVFCFKYPEWLTTPEFREIYTGESMKILLTAIIIASLFFAVVSFMLSKKKKFALIGIVFCIATIFLGGFDVDPRAVGEVKYHLGLDWLLLDLFLMAVIFVPIEMVFPKRKEQKTFHEEWRTDLVYFVVSHLLVQFFGVITQKPATLFFGWIGLSGLHETVQSLPFIVELLFAFFITDLFQYWTHRFFHNHSFLWRFHSIHHSTENMDWLAGSRTHFVDIFVTRSMAFVPLYIFGFSTITFNVYVIFMAIHAVLIHSNTRINFGFIKYIFATPQYHHWHHCKNPNHYGKNFATIFPFIDKIFGTYYLPKNEWPEDTGLLEADYPKGYLKQAIYPFTKSPFDNDLKMEEYSKR</sequence>
<feature type="transmembrane region" description="Helical" evidence="5">
    <location>
        <begin position="188"/>
        <end position="207"/>
    </location>
</feature>
<feature type="transmembrane region" description="Helical" evidence="5">
    <location>
        <begin position="109"/>
        <end position="130"/>
    </location>
</feature>
<dbReference type="EMBL" id="JBHSQB010000005">
    <property type="protein sequence ID" value="MFC6096120.1"/>
    <property type="molecule type" value="Genomic_DNA"/>
</dbReference>
<keyword evidence="8" id="KW-1185">Reference proteome</keyword>
<evidence type="ECO:0000313" key="7">
    <source>
        <dbReference type="EMBL" id="MFC6096120.1"/>
    </source>
</evidence>
<dbReference type="InterPro" id="IPR006694">
    <property type="entry name" value="Fatty_acid_hydroxylase"/>
</dbReference>
<dbReference type="GO" id="GO:0016491">
    <property type="term" value="F:oxidoreductase activity"/>
    <property type="evidence" value="ECO:0007669"/>
    <property type="project" value="UniProtKB-KW"/>
</dbReference>
<evidence type="ECO:0000256" key="3">
    <source>
        <dbReference type="ARBA" id="ARBA00022989"/>
    </source>
</evidence>
<evidence type="ECO:0000256" key="5">
    <source>
        <dbReference type="SAM" id="Phobius"/>
    </source>
</evidence>
<dbReference type="Pfam" id="PF04116">
    <property type="entry name" value="FA_hydroxylase"/>
    <property type="match status" value="1"/>
</dbReference>
<keyword evidence="3 5" id="KW-1133">Transmembrane helix</keyword>
<keyword evidence="2 5" id="KW-0812">Transmembrane</keyword>
<keyword evidence="4 5" id="KW-0472">Membrane</keyword>
<proteinExistence type="predicted"/>